<organism evidence="6 7">
    <name type="scientific">Malassezia vespertilionis</name>
    <dbReference type="NCBI Taxonomy" id="2020962"/>
    <lineage>
        <taxon>Eukaryota</taxon>
        <taxon>Fungi</taxon>
        <taxon>Dikarya</taxon>
        <taxon>Basidiomycota</taxon>
        <taxon>Ustilaginomycotina</taxon>
        <taxon>Malasseziomycetes</taxon>
        <taxon>Malasseziales</taxon>
        <taxon>Malasseziaceae</taxon>
        <taxon>Malassezia</taxon>
    </lineage>
</organism>
<feature type="transmembrane region" description="Helical" evidence="5">
    <location>
        <begin position="389"/>
        <end position="413"/>
    </location>
</feature>
<dbReference type="AlphaFoldDB" id="A0A2N1JF56"/>
<dbReference type="InterPro" id="IPR036259">
    <property type="entry name" value="MFS_trans_sf"/>
</dbReference>
<name>A0A2N1JF56_9BASI</name>
<dbReference type="EMBL" id="KZ454988">
    <property type="protein sequence ID" value="PKI85146.1"/>
    <property type="molecule type" value="Genomic_DNA"/>
</dbReference>
<keyword evidence="4 5" id="KW-0472">Membrane</keyword>
<feature type="transmembrane region" description="Helical" evidence="5">
    <location>
        <begin position="279"/>
        <end position="299"/>
    </location>
</feature>
<feature type="transmembrane region" description="Helical" evidence="5">
    <location>
        <begin position="573"/>
        <end position="595"/>
    </location>
</feature>
<dbReference type="Gene3D" id="1.20.1250.20">
    <property type="entry name" value="MFS general substrate transporter like domains"/>
    <property type="match status" value="1"/>
</dbReference>
<evidence type="ECO:0000256" key="5">
    <source>
        <dbReference type="SAM" id="Phobius"/>
    </source>
</evidence>
<dbReference type="GO" id="GO:0022857">
    <property type="term" value="F:transmembrane transporter activity"/>
    <property type="evidence" value="ECO:0007669"/>
    <property type="project" value="TreeGrafter"/>
</dbReference>
<reference evidence="6 7" key="1">
    <citation type="submission" date="2017-10" db="EMBL/GenBank/DDBJ databases">
        <title>A novel species of cold-tolerant Malassezia isolated from bats.</title>
        <authorList>
            <person name="Lorch J.M."/>
            <person name="Palmer J.M."/>
            <person name="Vanderwolf K.J."/>
            <person name="Schmidt K.Z."/>
            <person name="Verant M.L."/>
            <person name="Weller T.J."/>
            <person name="Blehert D.S."/>
        </authorList>
    </citation>
    <scope>NUCLEOTIDE SEQUENCE [LARGE SCALE GENOMIC DNA]</scope>
    <source>
        <strain evidence="6 7">NWHC:44797-103</strain>
    </source>
</reference>
<dbReference type="PANTHER" id="PTHR23507">
    <property type="entry name" value="ZGC:174356"/>
    <property type="match status" value="1"/>
</dbReference>
<gene>
    <name evidence="6" type="ORF">MVES_001102</name>
</gene>
<evidence type="ECO:0000256" key="1">
    <source>
        <dbReference type="ARBA" id="ARBA00004141"/>
    </source>
</evidence>
<dbReference type="GO" id="GO:0016020">
    <property type="term" value="C:membrane"/>
    <property type="evidence" value="ECO:0007669"/>
    <property type="project" value="UniProtKB-SubCell"/>
</dbReference>
<keyword evidence="3 5" id="KW-1133">Transmembrane helix</keyword>
<accession>A0A2N1JF56</accession>
<keyword evidence="7" id="KW-1185">Reference proteome</keyword>
<sequence>MSGEGQPLIARGASQSVDVACDTQGFFENAKAHFLALWPSLQLLAVPHLLGLILSAATPSEVDAMRSLSCAHYYYLYPIPGYGQDPNTVDTTSCAAPAVEVHFNSLMTRITFTVVLSNFFGMLLYGRLFKHSNRKWFALMGLLGCALARIPLLFLPLYQYPYLAPYSVRAMSPGTMLWIYWGCSILGGISGAAEIVTLAMESLAVDIQSPEKRSQLFAKFQIAQLLGASMGPMLGSLVNWTFPRMANTCFGYDHCITNNSTNSPQRGAQKYLLFNTASYLLAVVFALLGALWVIFVVNFSTRETSSSMPNCEMCQTEDINRQSKRAVNPPKYAWLGAFQRLLPVRIGRRRYDCRVLQFTFVEICTALMNEGVVVLIFELGFVFHWGRDLIAAGLTISNSLRLFAIAQGLPLLVTFVRTHSKKPASVQHLSNEQLRACIAMSDSDVRRLPNCCPSYQATEESQLLRQVSSDQRTLVRLWRAQVDLYAAQFSYFTNAISWLLIAVGVTIQCEYTVLFGAVLLTAGSGALPMLRSAGCTVTDQIVEEQGSAALPLRQRREQSAAPQAALPDGADSYLVIVSTVLLPCLLIGLIVRNYVYGATIDSFPGTFFIIVAGLNVAAYFTLLFMRPPTKLMRA</sequence>
<dbReference type="OrthoDB" id="3026777at2759"/>
<dbReference type="SUPFAM" id="SSF103473">
    <property type="entry name" value="MFS general substrate transporter"/>
    <property type="match status" value="1"/>
</dbReference>
<dbReference type="PANTHER" id="PTHR23507:SF1">
    <property type="entry name" value="FI18259P1-RELATED"/>
    <property type="match status" value="1"/>
</dbReference>
<proteinExistence type="predicted"/>
<feature type="transmembrane region" description="Helical" evidence="5">
    <location>
        <begin position="355"/>
        <end position="377"/>
    </location>
</feature>
<feature type="transmembrane region" description="Helical" evidence="5">
    <location>
        <begin position="178"/>
        <end position="199"/>
    </location>
</feature>
<evidence type="ECO:0000256" key="3">
    <source>
        <dbReference type="ARBA" id="ARBA00022989"/>
    </source>
</evidence>
<keyword evidence="2 5" id="KW-0812">Transmembrane</keyword>
<evidence type="ECO:0000256" key="4">
    <source>
        <dbReference type="ARBA" id="ARBA00023136"/>
    </source>
</evidence>
<dbReference type="Proteomes" id="UP000232875">
    <property type="component" value="Unassembled WGS sequence"/>
</dbReference>
<feature type="transmembrane region" description="Helical" evidence="5">
    <location>
        <begin position="106"/>
        <end position="125"/>
    </location>
</feature>
<feature type="transmembrane region" description="Helical" evidence="5">
    <location>
        <begin position="137"/>
        <end position="158"/>
    </location>
</feature>
<evidence type="ECO:0000313" key="7">
    <source>
        <dbReference type="Proteomes" id="UP000232875"/>
    </source>
</evidence>
<evidence type="ECO:0000313" key="6">
    <source>
        <dbReference type="EMBL" id="PKI85146.1"/>
    </source>
</evidence>
<comment type="subcellular location">
    <subcellularLocation>
        <location evidence="1">Membrane</location>
        <topology evidence="1">Multi-pass membrane protein</topology>
    </subcellularLocation>
</comment>
<feature type="transmembrane region" description="Helical" evidence="5">
    <location>
        <begin position="607"/>
        <end position="625"/>
    </location>
</feature>
<protein>
    <submittedName>
        <fullName evidence="6">Uncharacterized protein</fullName>
    </submittedName>
</protein>
<evidence type="ECO:0000256" key="2">
    <source>
        <dbReference type="ARBA" id="ARBA00022692"/>
    </source>
</evidence>
<feature type="transmembrane region" description="Helical" evidence="5">
    <location>
        <begin position="220"/>
        <end position="242"/>
    </location>
</feature>